<dbReference type="AlphaFoldDB" id="A0A3D8IJC4"/>
<name>A0A3D8IJC4_9HELI</name>
<dbReference type="Proteomes" id="UP000256379">
    <property type="component" value="Unassembled WGS sequence"/>
</dbReference>
<proteinExistence type="predicted"/>
<evidence type="ECO:0000313" key="1">
    <source>
        <dbReference type="EMBL" id="RDU64986.1"/>
    </source>
</evidence>
<gene>
    <name evidence="1" type="ORF">CQA53_07020</name>
</gene>
<organism evidence="1 2">
    <name type="scientific">Helicobacter didelphidarum</name>
    <dbReference type="NCBI Taxonomy" id="2040648"/>
    <lineage>
        <taxon>Bacteria</taxon>
        <taxon>Pseudomonadati</taxon>
        <taxon>Campylobacterota</taxon>
        <taxon>Epsilonproteobacteria</taxon>
        <taxon>Campylobacterales</taxon>
        <taxon>Helicobacteraceae</taxon>
        <taxon>Helicobacter</taxon>
    </lineage>
</organism>
<dbReference type="EMBL" id="NXLQ01000015">
    <property type="protein sequence ID" value="RDU64986.1"/>
    <property type="molecule type" value="Genomic_DNA"/>
</dbReference>
<evidence type="ECO:0000313" key="2">
    <source>
        <dbReference type="Proteomes" id="UP000256379"/>
    </source>
</evidence>
<keyword evidence="2" id="KW-1185">Reference proteome</keyword>
<protein>
    <submittedName>
        <fullName evidence="1">Uncharacterized protein</fullName>
    </submittedName>
</protein>
<dbReference type="RefSeq" id="WP_115543308.1">
    <property type="nucleotide sequence ID" value="NZ_NXLQ01000015.1"/>
</dbReference>
<comment type="caution">
    <text evidence="1">The sequence shown here is derived from an EMBL/GenBank/DDBJ whole genome shotgun (WGS) entry which is preliminary data.</text>
</comment>
<dbReference type="OrthoDB" id="5329117at2"/>
<sequence>MLNITNMMYISYKKLESIIYSKQINDSIVYKDRNIKQHKTTRLIPLFKTFLLGGILTTCVYGQGKADDYMRASLENLFDNTSAFECDGNNRSAICTTPRYDTNVIGFSLKDFRYTVDYLDTRVIERVSGSLETTGFESEKSQFLPKAFECSDFTQVNDEKKQVNEQLLCTITSDYYSVWFRVKAKSTSPLLQTNNIMDFMQQTTAFLNKISKRLSNIDDKDKFQDEVNKISKTLSKIDTNIYSIEAIITKPELPQKIYEYLFADMLDNEQYMSEMRSERYNQLSRTLYNSGVGYIYGHAMGYVWGNDKIDERTKESLNRLLTAFRDSAMLDSNVRKVYIKLTNRTKLGFNLGNAFNRAMQKVQSLHNSRIKKEYAGRSINVFDGDFLNRYRIESGVMRAKNNIR</sequence>
<reference evidence="1 2" key="1">
    <citation type="submission" date="2018-04" db="EMBL/GenBank/DDBJ databases">
        <title>Novel Campyloabacter and Helicobacter Species and Strains.</title>
        <authorList>
            <person name="Mannion A.J."/>
            <person name="Shen Z."/>
            <person name="Fox J.G."/>
        </authorList>
    </citation>
    <scope>NUCLEOTIDE SEQUENCE [LARGE SCALE GENOMIC DNA]</scope>
    <source>
        <strain evidence="1 2">MIT 17-337</strain>
    </source>
</reference>
<accession>A0A3D8IJC4</accession>